<comment type="caution">
    <text evidence="8">The sequence shown here is derived from an EMBL/GenBank/DDBJ whole genome shotgun (WGS) entry which is preliminary data.</text>
</comment>
<dbReference type="PRINTS" id="PR01407">
    <property type="entry name" value="BUTYPHLNCDUF"/>
</dbReference>
<dbReference type="InterPro" id="IPR006574">
    <property type="entry name" value="PRY"/>
</dbReference>
<name>A0AAW1E326_ZOAVI</name>
<dbReference type="InterPro" id="IPR050143">
    <property type="entry name" value="TRIM/RBCC"/>
</dbReference>
<dbReference type="SMART" id="SM00336">
    <property type="entry name" value="BBOX"/>
    <property type="match status" value="1"/>
</dbReference>
<dbReference type="SUPFAM" id="SSF57850">
    <property type="entry name" value="RING/U-box"/>
    <property type="match status" value="1"/>
</dbReference>
<dbReference type="PROSITE" id="PS50089">
    <property type="entry name" value="ZF_RING_2"/>
    <property type="match status" value="1"/>
</dbReference>
<sequence length="469" mass="53595">MAAISFSEKDLLCPQCSDIYYLPVLLKCGHNICRFCLQKFWEWKGCKECPVCRTMSVPGRPPINLALKIAADNYQVQKTVGNQDVCRLHKEKLKIFCHNDLEPICLVCQTSRQHKVHECCPVEEAAEQKKREISAMLDSLRKKLKTLHKTKVDREETKSYIQRQANQSEEAIKEGFQKLHLFLREEENGRLKLLKQEKEIKTQVMCEKLENIKEQIKNLSCTISDIEAYLRAKDLPFLQDYKEMKKRAKCNIPEPECIRDILINSAKHLGSLKFGIWKKMANIVTCVPITLDPNTAHSNLTFSEELTSVQYSSKQVLPGNPERCTSRVCVLGANGYTSGKHSWTVEVGQGKDWYIGVARESIKRESTVFLNPTEGFWVLGLCNGDSFWAETLPRTKLVLKQKPEKITVQLDYDKGKVVFINAADLTVIHAFKDRFTERIFPYFSPGLCENANNSIPLTVCPLTVTVEAK</sequence>
<dbReference type="PANTHER" id="PTHR24103">
    <property type="entry name" value="E3 UBIQUITIN-PROTEIN LIGASE TRIM"/>
    <property type="match status" value="1"/>
</dbReference>
<dbReference type="SUPFAM" id="SSF57845">
    <property type="entry name" value="B-box zinc-binding domain"/>
    <property type="match status" value="1"/>
</dbReference>
<dbReference type="SUPFAM" id="SSF49899">
    <property type="entry name" value="Concanavalin A-like lectins/glucanases"/>
    <property type="match status" value="1"/>
</dbReference>
<dbReference type="FunFam" id="2.60.120.920:FF:000004">
    <property type="entry name" value="Butyrophilin subfamily 1 member A1"/>
    <property type="match status" value="1"/>
</dbReference>
<dbReference type="PROSITE" id="PS50119">
    <property type="entry name" value="ZF_BBOX"/>
    <property type="match status" value="1"/>
</dbReference>
<dbReference type="InterPro" id="IPR003877">
    <property type="entry name" value="SPRY_dom"/>
</dbReference>
<protein>
    <recommendedName>
        <fullName evidence="10">Zinc-binding protein A33-like</fullName>
    </recommendedName>
</protein>
<dbReference type="InterPro" id="IPR013320">
    <property type="entry name" value="ConA-like_dom_sf"/>
</dbReference>
<dbReference type="InterPro" id="IPR001841">
    <property type="entry name" value="Znf_RING"/>
</dbReference>
<dbReference type="InterPro" id="IPR013083">
    <property type="entry name" value="Znf_RING/FYVE/PHD"/>
</dbReference>
<evidence type="ECO:0000256" key="1">
    <source>
        <dbReference type="ARBA" id="ARBA00022723"/>
    </source>
</evidence>
<dbReference type="Pfam" id="PF00622">
    <property type="entry name" value="SPRY"/>
    <property type="match status" value="1"/>
</dbReference>
<dbReference type="GO" id="GO:0008270">
    <property type="term" value="F:zinc ion binding"/>
    <property type="evidence" value="ECO:0007669"/>
    <property type="project" value="UniProtKB-KW"/>
</dbReference>
<evidence type="ECO:0000313" key="9">
    <source>
        <dbReference type="Proteomes" id="UP001488805"/>
    </source>
</evidence>
<keyword evidence="2 4" id="KW-0863">Zinc-finger</keyword>
<dbReference type="Gene3D" id="3.30.160.60">
    <property type="entry name" value="Classic Zinc Finger"/>
    <property type="match status" value="1"/>
</dbReference>
<dbReference type="InterPro" id="IPR027370">
    <property type="entry name" value="Znf-RING_euk"/>
</dbReference>
<evidence type="ECO:0000259" key="5">
    <source>
        <dbReference type="PROSITE" id="PS50089"/>
    </source>
</evidence>
<feature type="domain" description="B30.2/SPRY" evidence="7">
    <location>
        <begin position="269"/>
        <end position="462"/>
    </location>
</feature>
<accession>A0AAW1E326</accession>
<dbReference type="InterPro" id="IPR000315">
    <property type="entry name" value="Znf_B-box"/>
</dbReference>
<dbReference type="InterPro" id="IPR003879">
    <property type="entry name" value="Butyrophylin_SPRY"/>
</dbReference>
<dbReference type="InterPro" id="IPR043136">
    <property type="entry name" value="B30.2/SPRY_sf"/>
</dbReference>
<dbReference type="InterPro" id="IPR017907">
    <property type="entry name" value="Znf_RING_CS"/>
</dbReference>
<dbReference type="SMART" id="SM00449">
    <property type="entry name" value="SPRY"/>
    <property type="match status" value="1"/>
</dbReference>
<gene>
    <name evidence="8" type="ORF">VZT92_024528</name>
</gene>
<dbReference type="Pfam" id="PF13445">
    <property type="entry name" value="zf-RING_UBOX"/>
    <property type="match status" value="1"/>
</dbReference>
<evidence type="ECO:0008006" key="10">
    <source>
        <dbReference type="Google" id="ProtNLM"/>
    </source>
</evidence>
<dbReference type="PROSITE" id="PS50188">
    <property type="entry name" value="B302_SPRY"/>
    <property type="match status" value="1"/>
</dbReference>
<dbReference type="Proteomes" id="UP001488805">
    <property type="component" value="Unassembled WGS sequence"/>
</dbReference>
<dbReference type="EMBL" id="JBCEZU010000575">
    <property type="protein sequence ID" value="KAK9516608.1"/>
    <property type="molecule type" value="Genomic_DNA"/>
</dbReference>
<evidence type="ECO:0000259" key="6">
    <source>
        <dbReference type="PROSITE" id="PS50119"/>
    </source>
</evidence>
<dbReference type="SMART" id="SM00184">
    <property type="entry name" value="RING"/>
    <property type="match status" value="1"/>
</dbReference>
<proteinExistence type="predicted"/>
<evidence type="ECO:0000313" key="8">
    <source>
        <dbReference type="EMBL" id="KAK9516608.1"/>
    </source>
</evidence>
<dbReference type="SMART" id="SM00589">
    <property type="entry name" value="PRY"/>
    <property type="match status" value="1"/>
</dbReference>
<evidence type="ECO:0000256" key="2">
    <source>
        <dbReference type="ARBA" id="ARBA00022771"/>
    </source>
</evidence>
<feature type="domain" description="B box-type" evidence="6">
    <location>
        <begin position="81"/>
        <end position="122"/>
    </location>
</feature>
<dbReference type="Pfam" id="PF00643">
    <property type="entry name" value="zf-B_box"/>
    <property type="match status" value="1"/>
</dbReference>
<dbReference type="Gene3D" id="2.60.120.920">
    <property type="match status" value="1"/>
</dbReference>
<evidence type="ECO:0000256" key="3">
    <source>
        <dbReference type="ARBA" id="ARBA00022833"/>
    </source>
</evidence>
<dbReference type="PROSITE" id="PS00518">
    <property type="entry name" value="ZF_RING_1"/>
    <property type="match status" value="1"/>
</dbReference>
<dbReference type="Gene3D" id="3.30.40.10">
    <property type="entry name" value="Zinc/RING finger domain, C3HC4 (zinc finger)"/>
    <property type="match status" value="1"/>
</dbReference>
<dbReference type="CDD" id="cd12893">
    <property type="entry name" value="SPRY_PRY_TRIM35"/>
    <property type="match status" value="1"/>
</dbReference>
<evidence type="ECO:0000256" key="4">
    <source>
        <dbReference type="PROSITE-ProRule" id="PRU00024"/>
    </source>
</evidence>
<dbReference type="AlphaFoldDB" id="A0AAW1E326"/>
<evidence type="ECO:0000259" key="7">
    <source>
        <dbReference type="PROSITE" id="PS50188"/>
    </source>
</evidence>
<reference evidence="8 9" key="1">
    <citation type="journal article" date="2024" name="Genome Biol. Evol.">
        <title>Chromosome-level genome assembly of the viviparous eelpout Zoarces viviparus.</title>
        <authorList>
            <person name="Fuhrmann N."/>
            <person name="Brasseur M.V."/>
            <person name="Bakowski C.E."/>
            <person name="Podsiadlowski L."/>
            <person name="Prost S."/>
            <person name="Krehenwinkel H."/>
            <person name="Mayer C."/>
        </authorList>
    </citation>
    <scope>NUCLEOTIDE SEQUENCE [LARGE SCALE GENOMIC DNA]</scope>
    <source>
        <strain evidence="8">NO-MEL_2022_Ind0_liver</strain>
    </source>
</reference>
<keyword evidence="9" id="KW-1185">Reference proteome</keyword>
<dbReference type="Pfam" id="PF13765">
    <property type="entry name" value="PRY"/>
    <property type="match status" value="1"/>
</dbReference>
<keyword evidence="1" id="KW-0479">Metal-binding</keyword>
<dbReference type="InterPro" id="IPR001870">
    <property type="entry name" value="B30.2/SPRY"/>
</dbReference>
<organism evidence="8 9">
    <name type="scientific">Zoarces viviparus</name>
    <name type="common">Viviparous eelpout</name>
    <name type="synonym">Blennius viviparus</name>
    <dbReference type="NCBI Taxonomy" id="48416"/>
    <lineage>
        <taxon>Eukaryota</taxon>
        <taxon>Metazoa</taxon>
        <taxon>Chordata</taxon>
        <taxon>Craniata</taxon>
        <taxon>Vertebrata</taxon>
        <taxon>Euteleostomi</taxon>
        <taxon>Actinopterygii</taxon>
        <taxon>Neopterygii</taxon>
        <taxon>Teleostei</taxon>
        <taxon>Neoteleostei</taxon>
        <taxon>Acanthomorphata</taxon>
        <taxon>Eupercaria</taxon>
        <taxon>Perciformes</taxon>
        <taxon>Cottioidei</taxon>
        <taxon>Zoarcales</taxon>
        <taxon>Zoarcidae</taxon>
        <taxon>Zoarcinae</taxon>
        <taxon>Zoarces</taxon>
    </lineage>
</organism>
<feature type="domain" description="RING-type" evidence="5">
    <location>
        <begin position="13"/>
        <end position="53"/>
    </location>
</feature>
<keyword evidence="3" id="KW-0862">Zinc</keyword>